<dbReference type="InterPro" id="IPR029052">
    <property type="entry name" value="Metallo-depent_PP-like"/>
</dbReference>
<dbReference type="CDD" id="cd07383">
    <property type="entry name" value="MPP_Dcr2"/>
    <property type="match status" value="1"/>
</dbReference>
<comment type="caution">
    <text evidence="3">The sequence shown here is derived from an EMBL/GenBank/DDBJ whole genome shotgun (WGS) entry which is preliminary data.</text>
</comment>
<organism evidence="3 4">
    <name type="scientific">Heterostelium pallidum (strain ATCC 26659 / Pp 5 / PN500)</name>
    <name type="common">Cellular slime mold</name>
    <name type="synonym">Polysphondylium pallidum</name>
    <dbReference type="NCBI Taxonomy" id="670386"/>
    <lineage>
        <taxon>Eukaryota</taxon>
        <taxon>Amoebozoa</taxon>
        <taxon>Evosea</taxon>
        <taxon>Eumycetozoa</taxon>
        <taxon>Dictyostelia</taxon>
        <taxon>Acytosteliales</taxon>
        <taxon>Acytosteliaceae</taxon>
        <taxon>Heterostelium</taxon>
    </lineage>
</organism>
<gene>
    <name evidence="3" type="ORF">PPL_03356</name>
</gene>
<protein>
    <submittedName>
        <fullName evidence="3">Putative metallophosphoesterase</fullName>
    </submittedName>
</protein>
<keyword evidence="1" id="KW-0732">Signal</keyword>
<dbReference type="FunCoup" id="D3B4N1">
    <property type="interactions" value="1"/>
</dbReference>
<sequence length="386" mass="44058">MIVISNPISEIIIIFFLLFGLAFSGDPGQTDLKFRSDGTFKIIMFTDLHYGEKTLYDTLNIEAQNKLLDFEKPDYVMLSGDMISGYNEHFLNESNYRYYWDTLTKPMRDRNIPWSITFGNHDAEGPYNSAMLMDLDMSYNGSISKKGTVFGVGESNYILPILSSNSSDIASLIYIFDSDNEGCGNLGNWGCVYKQQVEWYEQQSDFYNKTPAVSFVHIPPIEVVDLWNNNEVYGDFGESASCCYTTTESKFVDTIVERGDIKFLYFGHDHRNDYHGNYKGLDLGYGRKTGYGSYDPKYTQGARVFLLQEKPFTFKTWIRNVFGDIEDQPLHKPSDQIPMYCCAPEKFNPNWVISISILGAILIPQQQSQQILNKVCLAGLWNLLGS</sequence>
<feature type="signal peptide" evidence="1">
    <location>
        <begin position="1"/>
        <end position="24"/>
    </location>
</feature>
<evidence type="ECO:0000313" key="3">
    <source>
        <dbReference type="EMBL" id="EFA84279.1"/>
    </source>
</evidence>
<accession>D3B4N1</accession>
<dbReference type="GO" id="GO:0005737">
    <property type="term" value="C:cytoplasm"/>
    <property type="evidence" value="ECO:0007669"/>
    <property type="project" value="TreeGrafter"/>
</dbReference>
<feature type="domain" description="Calcineurin-like phosphoesterase" evidence="2">
    <location>
        <begin position="40"/>
        <end position="271"/>
    </location>
</feature>
<name>D3B4N1_HETP5</name>
<evidence type="ECO:0000259" key="2">
    <source>
        <dbReference type="Pfam" id="PF00149"/>
    </source>
</evidence>
<dbReference type="AlphaFoldDB" id="D3B4N1"/>
<dbReference type="Pfam" id="PF00149">
    <property type="entry name" value="Metallophos"/>
    <property type="match status" value="1"/>
</dbReference>
<dbReference type="GO" id="GO:0016788">
    <property type="term" value="F:hydrolase activity, acting on ester bonds"/>
    <property type="evidence" value="ECO:0007669"/>
    <property type="project" value="TreeGrafter"/>
</dbReference>
<feature type="chain" id="PRO_5003042204" evidence="1">
    <location>
        <begin position="25"/>
        <end position="386"/>
    </location>
</feature>
<dbReference type="GeneID" id="31358878"/>
<dbReference type="SUPFAM" id="SSF56300">
    <property type="entry name" value="Metallo-dependent phosphatases"/>
    <property type="match status" value="1"/>
</dbReference>
<dbReference type="EMBL" id="ADBJ01000010">
    <property type="protein sequence ID" value="EFA84279.1"/>
    <property type="molecule type" value="Genomic_DNA"/>
</dbReference>
<dbReference type="OMA" id="KGIWFCY"/>
<dbReference type="InterPro" id="IPR004843">
    <property type="entry name" value="Calcineurin-like_PHP"/>
</dbReference>
<dbReference type="PANTHER" id="PTHR32440">
    <property type="entry name" value="PHOSPHATASE DCR2-RELATED-RELATED"/>
    <property type="match status" value="1"/>
</dbReference>
<dbReference type="InParanoid" id="D3B4N1"/>
<dbReference type="Gene3D" id="3.60.21.10">
    <property type="match status" value="1"/>
</dbReference>
<dbReference type="PANTHER" id="PTHR32440:SF24">
    <property type="entry name" value="CALCINEURIN-LIKE PHOSPHOESTERASE DOMAIN-CONTAINING PROTEIN"/>
    <property type="match status" value="1"/>
</dbReference>
<keyword evidence="4" id="KW-1185">Reference proteome</keyword>
<evidence type="ECO:0000256" key="1">
    <source>
        <dbReference type="SAM" id="SignalP"/>
    </source>
</evidence>
<dbReference type="Proteomes" id="UP000001396">
    <property type="component" value="Unassembled WGS sequence"/>
</dbReference>
<evidence type="ECO:0000313" key="4">
    <source>
        <dbReference type="Proteomes" id="UP000001396"/>
    </source>
</evidence>
<dbReference type="RefSeq" id="XP_020436395.1">
    <property type="nucleotide sequence ID" value="XM_020574323.1"/>
</dbReference>
<reference evidence="3 4" key="1">
    <citation type="journal article" date="2011" name="Genome Res.">
        <title>Phylogeny-wide analysis of social amoeba genomes highlights ancient origins for complex intercellular communication.</title>
        <authorList>
            <person name="Heidel A.J."/>
            <person name="Lawal H.M."/>
            <person name="Felder M."/>
            <person name="Schilde C."/>
            <person name="Helps N.R."/>
            <person name="Tunggal B."/>
            <person name="Rivero F."/>
            <person name="John U."/>
            <person name="Schleicher M."/>
            <person name="Eichinger L."/>
            <person name="Platzer M."/>
            <person name="Noegel A.A."/>
            <person name="Schaap P."/>
            <person name="Gloeckner G."/>
        </authorList>
    </citation>
    <scope>NUCLEOTIDE SEQUENCE [LARGE SCALE GENOMIC DNA]</scope>
    <source>
        <strain evidence="4">ATCC 26659 / Pp 5 / PN500</strain>
    </source>
</reference>
<proteinExistence type="predicted"/>
<dbReference type="STRING" id="670386.D3B4N1"/>